<dbReference type="EMBL" id="CH940650">
    <property type="protein sequence ID" value="EDW67151.2"/>
    <property type="molecule type" value="Genomic_DNA"/>
</dbReference>
<dbReference type="SMART" id="SM00587">
    <property type="entry name" value="CHK"/>
    <property type="match status" value="1"/>
</dbReference>
<organism evidence="2 3">
    <name type="scientific">Drosophila virilis</name>
    <name type="common">Fruit fly</name>
    <dbReference type="NCBI Taxonomy" id="7244"/>
    <lineage>
        <taxon>Eukaryota</taxon>
        <taxon>Metazoa</taxon>
        <taxon>Ecdysozoa</taxon>
        <taxon>Arthropoda</taxon>
        <taxon>Hexapoda</taxon>
        <taxon>Insecta</taxon>
        <taxon>Pterygota</taxon>
        <taxon>Neoptera</taxon>
        <taxon>Endopterygota</taxon>
        <taxon>Diptera</taxon>
        <taxon>Brachycera</taxon>
        <taxon>Muscomorpha</taxon>
        <taxon>Ephydroidea</taxon>
        <taxon>Drosophilidae</taxon>
        <taxon>Drosophila</taxon>
    </lineage>
</organism>
<dbReference type="eggNOG" id="ENOG502RK31">
    <property type="taxonomic scope" value="Eukaryota"/>
</dbReference>
<evidence type="ECO:0000313" key="3">
    <source>
        <dbReference type="Proteomes" id="UP000008792"/>
    </source>
</evidence>
<dbReference type="Gene3D" id="3.90.1200.10">
    <property type="match status" value="1"/>
</dbReference>
<protein>
    <recommendedName>
        <fullName evidence="1">CHK kinase-like domain-containing protein</fullName>
    </recommendedName>
</protein>
<evidence type="ECO:0000259" key="1">
    <source>
        <dbReference type="SMART" id="SM00587"/>
    </source>
</evidence>
<proteinExistence type="predicted"/>
<dbReference type="OrthoDB" id="8250698at2759"/>
<accession>B4LZL2</accession>
<dbReference type="InterPro" id="IPR004119">
    <property type="entry name" value="EcKL"/>
</dbReference>
<gene>
    <name evidence="2" type="primary">Dvir\GJ23245</name>
    <name evidence="2" type="ORF">Dvir_GJ23245</name>
</gene>
<dbReference type="SUPFAM" id="SSF56112">
    <property type="entry name" value="Protein kinase-like (PK-like)"/>
    <property type="match status" value="1"/>
</dbReference>
<dbReference type="Proteomes" id="UP000008792">
    <property type="component" value="Unassembled WGS sequence"/>
</dbReference>
<dbReference type="InParanoid" id="B4LZL2"/>
<dbReference type="KEGG" id="dvi:6630633"/>
<dbReference type="PANTHER" id="PTHR11012">
    <property type="entry name" value="PROTEIN KINASE-LIKE DOMAIN-CONTAINING"/>
    <property type="match status" value="1"/>
</dbReference>
<dbReference type="InterPro" id="IPR011009">
    <property type="entry name" value="Kinase-like_dom_sf"/>
</dbReference>
<dbReference type="PANTHER" id="PTHR11012:SF13">
    <property type="entry name" value="CHK KINASE-LIKE DOMAIN-CONTAINING PROTEIN-RELATED"/>
    <property type="match status" value="1"/>
</dbReference>
<keyword evidence="3" id="KW-1185">Reference proteome</keyword>
<feature type="domain" description="CHK kinase-like" evidence="1">
    <location>
        <begin position="138"/>
        <end position="331"/>
    </location>
</feature>
<dbReference type="Pfam" id="PF02958">
    <property type="entry name" value="EcKL"/>
    <property type="match status" value="1"/>
</dbReference>
<dbReference type="AlphaFoldDB" id="B4LZL2"/>
<evidence type="ECO:0000313" key="2">
    <source>
        <dbReference type="EMBL" id="EDW67151.2"/>
    </source>
</evidence>
<name>B4LZL2_DROVI</name>
<sequence>MPEQTIHEFLAAPNWLTRDYVQQKLREYLKDGKLQLQRLYIKPATSNGENYASVMTRINVEYMDKNLLKHEDTYLIKTTFSGMDPAAHLLEQYGVYVREMDMYEEVLPKLAKIIQEELGDQRKMFAGTVNVDRERDSIMFEDMSLDKYTVADRIKQLDLSHTRLVLEKLAEFHAAGVALNEKQPGIYAKKYDRCFFNRHTRAYKPIMQNMLRALITSIEDDKLLHQRYAAKLNGVIDHIMEYSERAMELNEGDFATLCHGDLWTTNIMFNYLPNGRPNNMIFIDFQFSVWSSPAIDLHYFFSTSVQDELHNHKQTELVQFYYQKLVEALTKLKFGGHVPSLFEFQLQFQARAFYSIFCSLVFLPAMLHSGSEEFSIEKALSNSESDIALRVSIYKTAIFQKKLRTILPFFDHRGLLDEM</sequence>
<dbReference type="HOGENOM" id="CLU_010718_0_2_1"/>
<reference evidence="2 3" key="1">
    <citation type="journal article" date="2007" name="Nature">
        <title>Evolution of genes and genomes on the Drosophila phylogeny.</title>
        <authorList>
            <consortium name="Drosophila 12 Genomes Consortium"/>
            <person name="Clark A.G."/>
            <person name="Eisen M.B."/>
            <person name="Smith D.R."/>
            <person name="Bergman C.M."/>
            <person name="Oliver B."/>
            <person name="Markow T.A."/>
            <person name="Kaufman T.C."/>
            <person name="Kellis M."/>
            <person name="Gelbart W."/>
            <person name="Iyer V.N."/>
            <person name="Pollard D.A."/>
            <person name="Sackton T.B."/>
            <person name="Larracuente A.M."/>
            <person name="Singh N.D."/>
            <person name="Abad J.P."/>
            <person name="Abt D.N."/>
            <person name="Adryan B."/>
            <person name="Aguade M."/>
            <person name="Akashi H."/>
            <person name="Anderson W.W."/>
            <person name="Aquadro C.F."/>
            <person name="Ardell D.H."/>
            <person name="Arguello R."/>
            <person name="Artieri C.G."/>
            <person name="Barbash D.A."/>
            <person name="Barker D."/>
            <person name="Barsanti P."/>
            <person name="Batterham P."/>
            <person name="Batzoglou S."/>
            <person name="Begun D."/>
            <person name="Bhutkar A."/>
            <person name="Blanco E."/>
            <person name="Bosak S.A."/>
            <person name="Bradley R.K."/>
            <person name="Brand A.D."/>
            <person name="Brent M.R."/>
            <person name="Brooks A.N."/>
            <person name="Brown R.H."/>
            <person name="Butlin R.K."/>
            <person name="Caggese C."/>
            <person name="Calvi B.R."/>
            <person name="Bernardo de Carvalho A."/>
            <person name="Caspi A."/>
            <person name="Castrezana S."/>
            <person name="Celniker S.E."/>
            <person name="Chang J.L."/>
            <person name="Chapple C."/>
            <person name="Chatterji S."/>
            <person name="Chinwalla A."/>
            <person name="Civetta A."/>
            <person name="Clifton S.W."/>
            <person name="Comeron J.M."/>
            <person name="Costello J.C."/>
            <person name="Coyne J.A."/>
            <person name="Daub J."/>
            <person name="David R.G."/>
            <person name="Delcher A.L."/>
            <person name="Delehaunty K."/>
            <person name="Do C.B."/>
            <person name="Ebling H."/>
            <person name="Edwards K."/>
            <person name="Eickbush T."/>
            <person name="Evans J.D."/>
            <person name="Filipski A."/>
            <person name="Findeiss S."/>
            <person name="Freyhult E."/>
            <person name="Fulton L."/>
            <person name="Fulton R."/>
            <person name="Garcia A.C."/>
            <person name="Gardiner A."/>
            <person name="Garfield D.A."/>
            <person name="Garvin B.E."/>
            <person name="Gibson G."/>
            <person name="Gilbert D."/>
            <person name="Gnerre S."/>
            <person name="Godfrey J."/>
            <person name="Good R."/>
            <person name="Gotea V."/>
            <person name="Gravely B."/>
            <person name="Greenberg A.J."/>
            <person name="Griffiths-Jones S."/>
            <person name="Gross S."/>
            <person name="Guigo R."/>
            <person name="Gustafson E.A."/>
            <person name="Haerty W."/>
            <person name="Hahn M.W."/>
            <person name="Halligan D.L."/>
            <person name="Halpern A.L."/>
            <person name="Halter G.M."/>
            <person name="Han M.V."/>
            <person name="Heger A."/>
            <person name="Hillier L."/>
            <person name="Hinrichs A.S."/>
            <person name="Holmes I."/>
            <person name="Hoskins R.A."/>
            <person name="Hubisz M.J."/>
            <person name="Hultmark D."/>
            <person name="Huntley M.A."/>
            <person name="Jaffe D.B."/>
            <person name="Jagadeeshan S."/>
            <person name="Jeck W.R."/>
            <person name="Johnson J."/>
            <person name="Jones C.D."/>
            <person name="Jordan W.C."/>
            <person name="Karpen G.H."/>
            <person name="Kataoka E."/>
            <person name="Keightley P.D."/>
            <person name="Kheradpour P."/>
            <person name="Kirkness E.F."/>
            <person name="Koerich L.B."/>
            <person name="Kristiansen K."/>
            <person name="Kudrna D."/>
            <person name="Kulathinal R.J."/>
            <person name="Kumar S."/>
            <person name="Kwok R."/>
            <person name="Lander E."/>
            <person name="Langley C.H."/>
            <person name="Lapoint R."/>
            <person name="Lazzaro B.P."/>
            <person name="Lee S.J."/>
            <person name="Levesque L."/>
            <person name="Li R."/>
            <person name="Lin C.F."/>
            <person name="Lin M.F."/>
            <person name="Lindblad-Toh K."/>
            <person name="Llopart A."/>
            <person name="Long M."/>
            <person name="Low L."/>
            <person name="Lozovsky E."/>
            <person name="Lu J."/>
            <person name="Luo M."/>
            <person name="Machado C.A."/>
            <person name="Makalowski W."/>
            <person name="Marzo M."/>
            <person name="Matsuda M."/>
            <person name="Matzkin L."/>
            <person name="McAllister B."/>
            <person name="McBride C.S."/>
            <person name="McKernan B."/>
            <person name="McKernan K."/>
            <person name="Mendez-Lago M."/>
            <person name="Minx P."/>
            <person name="Mollenhauer M.U."/>
            <person name="Montooth K."/>
            <person name="Mount S.M."/>
            <person name="Mu X."/>
            <person name="Myers E."/>
            <person name="Negre B."/>
            <person name="Newfeld S."/>
            <person name="Nielsen R."/>
            <person name="Noor M.A."/>
            <person name="O'Grady P."/>
            <person name="Pachter L."/>
            <person name="Papaceit M."/>
            <person name="Parisi M.J."/>
            <person name="Parisi M."/>
            <person name="Parts L."/>
            <person name="Pedersen J.S."/>
            <person name="Pesole G."/>
            <person name="Phillippy A.M."/>
            <person name="Ponting C.P."/>
            <person name="Pop M."/>
            <person name="Porcelli D."/>
            <person name="Powell J.R."/>
            <person name="Prohaska S."/>
            <person name="Pruitt K."/>
            <person name="Puig M."/>
            <person name="Quesneville H."/>
            <person name="Ram K.R."/>
            <person name="Rand D."/>
            <person name="Rasmussen M.D."/>
            <person name="Reed L.K."/>
            <person name="Reenan R."/>
            <person name="Reily A."/>
            <person name="Remington K.A."/>
            <person name="Rieger T.T."/>
            <person name="Ritchie M.G."/>
            <person name="Robin C."/>
            <person name="Rogers Y.H."/>
            <person name="Rohde C."/>
            <person name="Rozas J."/>
            <person name="Rubenfield M.J."/>
            <person name="Ruiz A."/>
            <person name="Russo S."/>
            <person name="Salzberg S.L."/>
            <person name="Sanchez-Gracia A."/>
            <person name="Saranga D.J."/>
            <person name="Sato H."/>
            <person name="Schaeffer S.W."/>
            <person name="Schatz M.C."/>
            <person name="Schlenke T."/>
            <person name="Schwartz R."/>
            <person name="Segarra C."/>
            <person name="Singh R.S."/>
            <person name="Sirot L."/>
            <person name="Sirota M."/>
            <person name="Sisneros N.B."/>
            <person name="Smith C.D."/>
            <person name="Smith T.F."/>
            <person name="Spieth J."/>
            <person name="Stage D.E."/>
            <person name="Stark A."/>
            <person name="Stephan W."/>
            <person name="Strausberg R.L."/>
            <person name="Strempel S."/>
            <person name="Sturgill D."/>
            <person name="Sutton G."/>
            <person name="Sutton G.G."/>
            <person name="Tao W."/>
            <person name="Teichmann S."/>
            <person name="Tobari Y.N."/>
            <person name="Tomimura Y."/>
            <person name="Tsolas J.M."/>
            <person name="Valente V.L."/>
            <person name="Venter E."/>
            <person name="Venter J.C."/>
            <person name="Vicario S."/>
            <person name="Vieira F.G."/>
            <person name="Vilella A.J."/>
            <person name="Villasante A."/>
            <person name="Walenz B."/>
            <person name="Wang J."/>
            <person name="Wasserman M."/>
            <person name="Watts T."/>
            <person name="Wilson D."/>
            <person name="Wilson R.K."/>
            <person name="Wing R.A."/>
            <person name="Wolfner M.F."/>
            <person name="Wong A."/>
            <person name="Wong G.K."/>
            <person name="Wu C.I."/>
            <person name="Wu G."/>
            <person name="Yamamoto D."/>
            <person name="Yang H.P."/>
            <person name="Yang S.P."/>
            <person name="Yorke J.A."/>
            <person name="Yoshida K."/>
            <person name="Zdobnov E."/>
            <person name="Zhang P."/>
            <person name="Zhang Y."/>
            <person name="Zimin A.V."/>
            <person name="Baldwin J."/>
            <person name="Abdouelleil A."/>
            <person name="Abdulkadir J."/>
            <person name="Abebe A."/>
            <person name="Abera B."/>
            <person name="Abreu J."/>
            <person name="Acer S.C."/>
            <person name="Aftuck L."/>
            <person name="Alexander A."/>
            <person name="An P."/>
            <person name="Anderson E."/>
            <person name="Anderson S."/>
            <person name="Arachi H."/>
            <person name="Azer M."/>
            <person name="Bachantsang P."/>
            <person name="Barry A."/>
            <person name="Bayul T."/>
            <person name="Berlin A."/>
            <person name="Bessette D."/>
            <person name="Bloom T."/>
            <person name="Blye J."/>
            <person name="Boguslavskiy L."/>
            <person name="Bonnet C."/>
            <person name="Boukhgalter B."/>
            <person name="Bourzgui I."/>
            <person name="Brown A."/>
            <person name="Cahill P."/>
            <person name="Channer S."/>
            <person name="Cheshatsang Y."/>
            <person name="Chuda L."/>
            <person name="Citroen M."/>
            <person name="Collymore A."/>
            <person name="Cooke P."/>
            <person name="Costello M."/>
            <person name="D'Aco K."/>
            <person name="Daza R."/>
            <person name="De Haan G."/>
            <person name="DeGray S."/>
            <person name="DeMaso C."/>
            <person name="Dhargay N."/>
            <person name="Dooley K."/>
            <person name="Dooley E."/>
            <person name="Doricent M."/>
            <person name="Dorje P."/>
            <person name="Dorjee K."/>
            <person name="Dupes A."/>
            <person name="Elong R."/>
            <person name="Falk J."/>
            <person name="Farina A."/>
            <person name="Faro S."/>
            <person name="Ferguson D."/>
            <person name="Fisher S."/>
            <person name="Foley C.D."/>
            <person name="Franke A."/>
            <person name="Friedrich D."/>
            <person name="Gadbois L."/>
            <person name="Gearin G."/>
            <person name="Gearin C.R."/>
            <person name="Giannoukos G."/>
            <person name="Goode T."/>
            <person name="Graham J."/>
            <person name="Grandbois E."/>
            <person name="Grewal S."/>
            <person name="Gyaltsen K."/>
            <person name="Hafez N."/>
            <person name="Hagos B."/>
            <person name="Hall J."/>
            <person name="Henson C."/>
            <person name="Hollinger A."/>
            <person name="Honan T."/>
            <person name="Huard M.D."/>
            <person name="Hughes L."/>
            <person name="Hurhula B."/>
            <person name="Husby M.E."/>
            <person name="Kamat A."/>
            <person name="Kanga B."/>
            <person name="Kashin S."/>
            <person name="Khazanovich D."/>
            <person name="Kisner P."/>
            <person name="Lance K."/>
            <person name="Lara M."/>
            <person name="Lee W."/>
            <person name="Lennon N."/>
            <person name="Letendre F."/>
            <person name="LeVine R."/>
            <person name="Lipovsky A."/>
            <person name="Liu X."/>
            <person name="Liu J."/>
            <person name="Liu S."/>
            <person name="Lokyitsang T."/>
            <person name="Lokyitsang Y."/>
            <person name="Lubonja R."/>
            <person name="Lui A."/>
            <person name="MacDonald P."/>
            <person name="Magnisalis V."/>
            <person name="Maru K."/>
            <person name="Matthews C."/>
            <person name="McCusker W."/>
            <person name="McDonough S."/>
            <person name="Mehta T."/>
            <person name="Meldrim J."/>
            <person name="Meneus L."/>
            <person name="Mihai O."/>
            <person name="Mihalev A."/>
            <person name="Mihova T."/>
            <person name="Mittelman R."/>
            <person name="Mlenga V."/>
            <person name="Montmayeur A."/>
            <person name="Mulrain L."/>
            <person name="Navidi A."/>
            <person name="Naylor J."/>
            <person name="Negash T."/>
            <person name="Nguyen T."/>
            <person name="Nguyen N."/>
            <person name="Nicol R."/>
            <person name="Norbu C."/>
            <person name="Norbu N."/>
            <person name="Novod N."/>
            <person name="O'Neill B."/>
            <person name="Osman S."/>
            <person name="Markiewicz E."/>
            <person name="Oyono O.L."/>
            <person name="Patti C."/>
            <person name="Phunkhang P."/>
            <person name="Pierre F."/>
            <person name="Priest M."/>
            <person name="Raghuraman S."/>
            <person name="Rege F."/>
            <person name="Reyes R."/>
            <person name="Rise C."/>
            <person name="Rogov P."/>
            <person name="Ross K."/>
            <person name="Ryan E."/>
            <person name="Settipalli S."/>
            <person name="Shea T."/>
            <person name="Sherpa N."/>
            <person name="Shi L."/>
            <person name="Shih D."/>
            <person name="Sparrow T."/>
            <person name="Spaulding J."/>
            <person name="Stalker J."/>
            <person name="Stange-Thomann N."/>
            <person name="Stavropoulos S."/>
            <person name="Stone C."/>
            <person name="Strader C."/>
            <person name="Tesfaye S."/>
            <person name="Thomson T."/>
            <person name="Thoulutsang Y."/>
            <person name="Thoulutsang D."/>
            <person name="Topham K."/>
            <person name="Topping I."/>
            <person name="Tsamla T."/>
            <person name="Vassiliev H."/>
            <person name="Vo A."/>
            <person name="Wangchuk T."/>
            <person name="Wangdi T."/>
            <person name="Weiand M."/>
            <person name="Wilkinson J."/>
            <person name="Wilson A."/>
            <person name="Yadav S."/>
            <person name="Young G."/>
            <person name="Yu Q."/>
            <person name="Zembek L."/>
            <person name="Zhong D."/>
            <person name="Zimmer A."/>
            <person name="Zwirko Z."/>
            <person name="Jaffe D.B."/>
            <person name="Alvarez P."/>
            <person name="Brockman W."/>
            <person name="Butler J."/>
            <person name="Chin C."/>
            <person name="Gnerre S."/>
            <person name="Grabherr M."/>
            <person name="Kleber M."/>
            <person name="Mauceli E."/>
            <person name="MacCallum I."/>
        </authorList>
    </citation>
    <scope>NUCLEOTIDE SEQUENCE [LARGE SCALE GENOMIC DNA]</scope>
    <source>
        <strain evidence="3">Tucson 15010-1051.87</strain>
    </source>
</reference>
<dbReference type="InterPro" id="IPR015897">
    <property type="entry name" value="CHK_kinase-like"/>
</dbReference>